<accession>A0A1G6KGM4</accession>
<protein>
    <submittedName>
        <fullName evidence="1">Uncharacterized protein</fullName>
    </submittedName>
</protein>
<proteinExistence type="predicted"/>
<evidence type="ECO:0000313" key="1">
    <source>
        <dbReference type="EMBL" id="SDC29998.1"/>
    </source>
</evidence>
<dbReference type="AlphaFoldDB" id="A0A1G6KGM4"/>
<sequence>MTDLHMNTNRLHPVLTGAALAVVAGALLACSPAEPETWQHGPPTVPGAWLERLNAAIDNADQVGPTTVIQRDDECTLLEPPIVGDARSRSFGAGVSTFADTGERYLCRFTEPSMTLIVGKTANESDLRDSALDRTDDDVSTHDVDGAEIAVRDHVYPNGRAEHTAELLAPERSAFVAITLSLDGDKIPDDWSAADTATTLGNLVRS</sequence>
<reference evidence="1 2" key="1">
    <citation type="submission" date="2016-10" db="EMBL/GenBank/DDBJ databases">
        <authorList>
            <person name="de Groot N.N."/>
        </authorList>
    </citation>
    <scope>NUCLEOTIDE SEQUENCE [LARGE SCALE GENOMIC DNA]</scope>
    <source>
        <strain evidence="1 2">CGMCC 4.5506</strain>
    </source>
</reference>
<dbReference type="Proteomes" id="UP000199494">
    <property type="component" value="Unassembled WGS sequence"/>
</dbReference>
<name>A0A1G6KGM4_9PSEU</name>
<evidence type="ECO:0000313" key="2">
    <source>
        <dbReference type="Proteomes" id="UP000199494"/>
    </source>
</evidence>
<keyword evidence="2" id="KW-1185">Reference proteome</keyword>
<dbReference type="EMBL" id="FMZE01000001">
    <property type="protein sequence ID" value="SDC29998.1"/>
    <property type="molecule type" value="Genomic_DNA"/>
</dbReference>
<gene>
    <name evidence="1" type="ORF">SAMN05421630_1011205</name>
</gene>
<organism evidence="1 2">
    <name type="scientific">Prauserella marina</name>
    <dbReference type="NCBI Taxonomy" id="530584"/>
    <lineage>
        <taxon>Bacteria</taxon>
        <taxon>Bacillati</taxon>
        <taxon>Actinomycetota</taxon>
        <taxon>Actinomycetes</taxon>
        <taxon>Pseudonocardiales</taxon>
        <taxon>Pseudonocardiaceae</taxon>
        <taxon>Prauserella</taxon>
    </lineage>
</organism>